<comment type="caution">
    <text evidence="1">The sequence shown here is derived from an EMBL/GenBank/DDBJ whole genome shotgun (WGS) entry which is preliminary data.</text>
</comment>
<sequence>MLMLHYYCHLKLEIMVTLIIIKVDFFLAFGHTCVHWDVSRLEHLAIQSLKDVIKDWMFNYKGIMRYGGIRMVVALRLREEELVVGDDAIHEEDAYAVWGDGETYERSIHGHEGFDGFKDEEMM</sequence>
<organism evidence="1 2">
    <name type="scientific">Dendrobium nobile</name>
    <name type="common">Orchid</name>
    <dbReference type="NCBI Taxonomy" id="94219"/>
    <lineage>
        <taxon>Eukaryota</taxon>
        <taxon>Viridiplantae</taxon>
        <taxon>Streptophyta</taxon>
        <taxon>Embryophyta</taxon>
        <taxon>Tracheophyta</taxon>
        <taxon>Spermatophyta</taxon>
        <taxon>Magnoliopsida</taxon>
        <taxon>Liliopsida</taxon>
        <taxon>Asparagales</taxon>
        <taxon>Orchidaceae</taxon>
        <taxon>Epidendroideae</taxon>
        <taxon>Malaxideae</taxon>
        <taxon>Dendrobiinae</taxon>
        <taxon>Dendrobium</taxon>
    </lineage>
</organism>
<reference evidence="1" key="1">
    <citation type="journal article" date="2022" name="Front. Genet.">
        <title>Chromosome-Scale Assembly of the Dendrobium nobile Genome Provides Insights Into the Molecular Mechanism of the Biosynthesis of the Medicinal Active Ingredient of Dendrobium.</title>
        <authorList>
            <person name="Xu Q."/>
            <person name="Niu S.-C."/>
            <person name="Li K.-L."/>
            <person name="Zheng P.-J."/>
            <person name="Zhang X.-J."/>
            <person name="Jia Y."/>
            <person name="Liu Y."/>
            <person name="Niu Y.-X."/>
            <person name="Yu L.-H."/>
            <person name="Chen D.-F."/>
            <person name="Zhang G.-Q."/>
        </authorList>
    </citation>
    <scope>NUCLEOTIDE SEQUENCE</scope>
    <source>
        <tissue evidence="1">Leaf</tissue>
    </source>
</reference>
<dbReference type="AlphaFoldDB" id="A0A8T3BRG8"/>
<protein>
    <submittedName>
        <fullName evidence="1">Uncharacterized protein</fullName>
    </submittedName>
</protein>
<evidence type="ECO:0000313" key="2">
    <source>
        <dbReference type="Proteomes" id="UP000829196"/>
    </source>
</evidence>
<accession>A0A8T3BRG8</accession>
<evidence type="ECO:0000313" key="1">
    <source>
        <dbReference type="EMBL" id="KAI0516320.1"/>
    </source>
</evidence>
<dbReference type="OrthoDB" id="534912at2759"/>
<keyword evidence="2" id="KW-1185">Reference proteome</keyword>
<dbReference type="EMBL" id="JAGYWB010000007">
    <property type="protein sequence ID" value="KAI0516320.1"/>
    <property type="molecule type" value="Genomic_DNA"/>
</dbReference>
<name>A0A8T3BRG8_DENNO</name>
<proteinExistence type="predicted"/>
<gene>
    <name evidence="1" type="ORF">KFK09_008992</name>
</gene>
<dbReference type="Proteomes" id="UP000829196">
    <property type="component" value="Unassembled WGS sequence"/>
</dbReference>